<protein>
    <submittedName>
        <fullName evidence="2">Uncharacterized protein</fullName>
    </submittedName>
</protein>
<reference evidence="2 3" key="1">
    <citation type="submission" date="2015-10" db="EMBL/GenBank/DDBJ databases">
        <title>Genome analyses suggest a sexual origin of heterokaryosis in a supposedly ancient asexual fungus.</title>
        <authorList>
            <person name="Ropars J."/>
            <person name="Sedzielewska K."/>
            <person name="Noel J."/>
            <person name="Charron P."/>
            <person name="Farinelli L."/>
            <person name="Marton T."/>
            <person name="Kruger M."/>
            <person name="Pelin A."/>
            <person name="Brachmann A."/>
            <person name="Corradi N."/>
        </authorList>
    </citation>
    <scope>NUCLEOTIDE SEQUENCE [LARGE SCALE GENOMIC DNA]</scope>
    <source>
        <strain evidence="2 3">A4</strain>
    </source>
</reference>
<dbReference type="VEuPathDB" id="FungiDB:RhiirA1_459078"/>
<evidence type="ECO:0000313" key="3">
    <source>
        <dbReference type="Proteomes" id="UP000234323"/>
    </source>
</evidence>
<feature type="transmembrane region" description="Helical" evidence="1">
    <location>
        <begin position="210"/>
        <end position="230"/>
    </location>
</feature>
<proteinExistence type="predicted"/>
<dbReference type="OrthoDB" id="2316331at2759"/>
<gene>
    <name evidence="2" type="ORF">RhiirA4_476547</name>
</gene>
<dbReference type="VEuPathDB" id="FungiDB:RhiirFUN_000672"/>
<name>A0A2I1HBR1_9GLOM</name>
<dbReference type="EMBL" id="LLXI01002142">
    <property type="protein sequence ID" value="PKY56324.1"/>
    <property type="molecule type" value="Genomic_DNA"/>
</dbReference>
<keyword evidence="3" id="KW-1185">Reference proteome</keyword>
<keyword evidence="1" id="KW-0812">Transmembrane</keyword>
<accession>A0A2I1HBR1</accession>
<feature type="transmembrane region" description="Helical" evidence="1">
    <location>
        <begin position="61"/>
        <end position="81"/>
    </location>
</feature>
<evidence type="ECO:0000256" key="1">
    <source>
        <dbReference type="SAM" id="Phobius"/>
    </source>
</evidence>
<dbReference type="Proteomes" id="UP000234323">
    <property type="component" value="Unassembled WGS sequence"/>
</dbReference>
<keyword evidence="1" id="KW-0472">Membrane</keyword>
<dbReference type="AlphaFoldDB" id="A0A2I1HBR1"/>
<sequence>MEIDYGKQVFDNYFVQVVTILTIFLVSGKGRFYEFFDDTYIFLSILLPTILRFFLTGHLFWGLFITILGLILVYLLHEFHYTPSPKSNYETKKSKESQRQPYKFFSAILEWFVNNSSLFPFYMTIYLFYLPLSVEVHDNPSKKIVSPFESPEYINSFCLTKSNVIGCKVSYYIRLYIVWFSILFCLIDFGLVGVFARWKKYYPLKYLSPLRFIWFVVLSLTPGVVFGILLSDENYYLYKISTGLPISACVSIVRHYVGKDVHTFFSHYINLHRMFKMSIDNLANAKVYKSYVDKKIKGSKFISKDASKKILEEIEKTRNDIMKDEKVKRYWVRNNINKTSTYILKITNTLKKVIIEDHVELDEKIKQDVNPQFEKAITKRLEKNVGSNLKDEIYSNLSLIIHLNNEKIDSNDENDIKSTLKNVRKKVTNLFLKFEDGMEGCGLFQILSEEDKDDIERNSSNISNIKTYLKNHDELLESPNNSSMEELNEIKCNC</sequence>
<dbReference type="VEuPathDB" id="FungiDB:FUN_020482"/>
<organism evidence="2 3">
    <name type="scientific">Rhizophagus irregularis</name>
    <dbReference type="NCBI Taxonomy" id="588596"/>
    <lineage>
        <taxon>Eukaryota</taxon>
        <taxon>Fungi</taxon>
        <taxon>Fungi incertae sedis</taxon>
        <taxon>Mucoromycota</taxon>
        <taxon>Glomeromycotina</taxon>
        <taxon>Glomeromycetes</taxon>
        <taxon>Glomerales</taxon>
        <taxon>Glomeraceae</taxon>
        <taxon>Rhizophagus</taxon>
    </lineage>
</organism>
<feature type="transmembrane region" description="Helical" evidence="1">
    <location>
        <begin position="176"/>
        <end position="198"/>
    </location>
</feature>
<comment type="caution">
    <text evidence="2">The sequence shown here is derived from an EMBL/GenBank/DDBJ whole genome shotgun (WGS) entry which is preliminary data.</text>
</comment>
<evidence type="ECO:0000313" key="2">
    <source>
        <dbReference type="EMBL" id="PKY56324.1"/>
    </source>
</evidence>
<keyword evidence="1" id="KW-1133">Transmembrane helix</keyword>
<feature type="transmembrane region" description="Helical" evidence="1">
    <location>
        <begin position="12"/>
        <end position="28"/>
    </location>
</feature>
<feature type="transmembrane region" description="Helical" evidence="1">
    <location>
        <begin position="102"/>
        <end position="129"/>
    </location>
</feature>